<comment type="caution">
    <text evidence="1">The sequence shown here is derived from an EMBL/GenBank/DDBJ whole genome shotgun (WGS) entry which is preliminary data.</text>
</comment>
<accession>A0ABN8NWY4</accession>
<name>A0ABN8NWY4_9CNID</name>
<keyword evidence="2" id="KW-1185">Reference proteome</keyword>
<dbReference type="EMBL" id="CALNXK010000039">
    <property type="protein sequence ID" value="CAH3124084.1"/>
    <property type="molecule type" value="Genomic_DNA"/>
</dbReference>
<organism evidence="1 2">
    <name type="scientific">Porites lobata</name>
    <dbReference type="NCBI Taxonomy" id="104759"/>
    <lineage>
        <taxon>Eukaryota</taxon>
        <taxon>Metazoa</taxon>
        <taxon>Cnidaria</taxon>
        <taxon>Anthozoa</taxon>
        <taxon>Hexacorallia</taxon>
        <taxon>Scleractinia</taxon>
        <taxon>Fungiina</taxon>
        <taxon>Poritidae</taxon>
        <taxon>Porites</taxon>
    </lineage>
</organism>
<evidence type="ECO:0000313" key="1">
    <source>
        <dbReference type="EMBL" id="CAH3124084.1"/>
    </source>
</evidence>
<sequence length="87" mass="9628">ILENRDAINVCFVEMKNQEDCHFVVPPDESCDSLSIRASDNTGINVMLNKGCAERGSTPPFVTLAIIVTPPRRRPFCRCGLSTLAFE</sequence>
<proteinExistence type="predicted"/>
<feature type="non-terminal residue" evidence="1">
    <location>
        <position position="1"/>
    </location>
</feature>
<evidence type="ECO:0000313" key="2">
    <source>
        <dbReference type="Proteomes" id="UP001159405"/>
    </source>
</evidence>
<reference evidence="1 2" key="1">
    <citation type="submission" date="2022-05" db="EMBL/GenBank/DDBJ databases">
        <authorList>
            <consortium name="Genoscope - CEA"/>
            <person name="William W."/>
        </authorList>
    </citation>
    <scope>NUCLEOTIDE SEQUENCE [LARGE SCALE GENOMIC DNA]</scope>
</reference>
<protein>
    <submittedName>
        <fullName evidence="1">Uncharacterized protein</fullName>
    </submittedName>
</protein>
<dbReference type="Proteomes" id="UP001159405">
    <property type="component" value="Unassembled WGS sequence"/>
</dbReference>
<gene>
    <name evidence="1" type="ORF">PLOB_00030407</name>
</gene>